<dbReference type="InterPro" id="IPR036130">
    <property type="entry name" value="Pyridoxine-5'_phos_synth"/>
</dbReference>
<keyword evidence="7" id="KW-1185">Reference proteome</keyword>
<evidence type="ECO:0000256" key="5">
    <source>
        <dbReference type="NCBIfam" id="TIGR00559"/>
    </source>
</evidence>
<feature type="binding site" evidence="4">
    <location>
        <position position="136"/>
    </location>
    <ligand>
        <name>1-deoxy-D-xylulose 5-phosphate</name>
        <dbReference type="ChEBI" id="CHEBI:57792"/>
    </ligand>
</feature>
<evidence type="ECO:0000313" key="6">
    <source>
        <dbReference type="EMBL" id="EIL87982.1"/>
    </source>
</evidence>
<feature type="active site" description="Proton acceptor" evidence="4">
    <location>
        <position position="99"/>
    </location>
</feature>
<comment type="catalytic activity">
    <reaction evidence="4">
        <text>3-amino-2-oxopropyl phosphate + 1-deoxy-D-xylulose 5-phosphate = pyridoxine 5'-phosphate + phosphate + 2 H2O + H(+)</text>
        <dbReference type="Rhea" id="RHEA:15265"/>
        <dbReference type="ChEBI" id="CHEBI:15377"/>
        <dbReference type="ChEBI" id="CHEBI:15378"/>
        <dbReference type="ChEBI" id="CHEBI:43474"/>
        <dbReference type="ChEBI" id="CHEBI:57279"/>
        <dbReference type="ChEBI" id="CHEBI:57792"/>
        <dbReference type="ChEBI" id="CHEBI:58589"/>
        <dbReference type="EC" id="2.6.99.2"/>
    </reaction>
</comment>
<dbReference type="UniPathway" id="UPA00244">
    <property type="reaction ID" value="UER00313"/>
</dbReference>
<comment type="pathway">
    <text evidence="4">Cofactor biosynthesis; pyridoxine 5'-phosphate biosynthesis; pyridoxine 5'-phosphate from D-erythrose 4-phosphate: step 5/5.</text>
</comment>
<dbReference type="InterPro" id="IPR013785">
    <property type="entry name" value="Aldolase_TIM"/>
</dbReference>
<feature type="binding site" evidence="4">
    <location>
        <position position="72"/>
    </location>
    <ligand>
        <name>1-deoxy-D-xylulose 5-phosphate</name>
        <dbReference type="ChEBI" id="CHEBI:57792"/>
    </ligand>
</feature>
<evidence type="ECO:0000256" key="1">
    <source>
        <dbReference type="ARBA" id="ARBA00022490"/>
    </source>
</evidence>
<sequence length="276" mass="29593">MIGALFSATQRYRIRSAVATATCIDSAMTLLSVNLNKIAVLRNSRGDTEPDICQAARTCIEAGCGGITVHPRPDLRHVRPDDVRALSTLLRGRVEYNIEGNPFAGPRGAYPGLLALAREVRPTQVTLVPDSDGQITSDHGFDILRDIERLRPLVAELCELGCRVSLFVDADNTTRAFEQAAAIGVQRIEIYTGPYARAFAEDAPGLALEACVTTARCAQQAGLAVNAGHDLSQKNLGTFKAAIPGLAEVSIGHALIGEALYEGLAVTVRNYLQILR</sequence>
<dbReference type="GO" id="GO:0005829">
    <property type="term" value="C:cytosol"/>
    <property type="evidence" value="ECO:0007669"/>
    <property type="project" value="TreeGrafter"/>
</dbReference>
<feature type="binding site" evidence="4">
    <location>
        <position position="230"/>
    </location>
    <ligand>
        <name>3-amino-2-oxopropyl phosphate</name>
        <dbReference type="ChEBI" id="CHEBI:57279"/>
    </ligand>
</feature>
<comment type="caution">
    <text evidence="6">The sequence shown here is derived from an EMBL/GenBank/DDBJ whole genome shotgun (WGS) entry which is preliminary data.</text>
</comment>
<dbReference type="EMBL" id="AJXU01000065">
    <property type="protein sequence ID" value="EIL87982.1"/>
    <property type="molecule type" value="Genomic_DNA"/>
</dbReference>
<comment type="subunit">
    <text evidence="4">Homooctamer; tetramer of dimers.</text>
</comment>
<dbReference type="InterPro" id="IPR004569">
    <property type="entry name" value="PyrdxlP_synth_PdxJ"/>
</dbReference>
<feature type="site" description="Transition state stabilizer" evidence="4">
    <location>
        <position position="189"/>
    </location>
</feature>
<evidence type="ECO:0000256" key="2">
    <source>
        <dbReference type="ARBA" id="ARBA00022679"/>
    </source>
</evidence>
<dbReference type="PANTHER" id="PTHR30456">
    <property type="entry name" value="PYRIDOXINE 5'-PHOSPHATE SYNTHASE"/>
    <property type="match status" value="1"/>
</dbReference>
<dbReference type="GO" id="GO:0008615">
    <property type="term" value="P:pyridoxine biosynthetic process"/>
    <property type="evidence" value="ECO:0007669"/>
    <property type="project" value="UniProtKB-UniRule"/>
</dbReference>
<dbReference type="Proteomes" id="UP000004210">
    <property type="component" value="Unassembled WGS sequence"/>
</dbReference>
<feature type="binding site" evidence="4">
    <location>
        <position position="77"/>
    </location>
    <ligand>
        <name>1-deoxy-D-xylulose 5-phosphate</name>
        <dbReference type="ChEBI" id="CHEBI:57792"/>
    </ligand>
</feature>
<evidence type="ECO:0000256" key="3">
    <source>
        <dbReference type="ARBA" id="ARBA00023096"/>
    </source>
</evidence>
<dbReference type="eggNOG" id="COG0854">
    <property type="taxonomic scope" value="Bacteria"/>
</dbReference>
<dbReference type="PATRIC" id="fig|1163408.3.peg.2899"/>
<dbReference type="NCBIfam" id="TIGR00559">
    <property type="entry name" value="pdxJ"/>
    <property type="match status" value="1"/>
</dbReference>
<accession>I4VL91</accession>
<comment type="function">
    <text evidence="4">Catalyzes the complicated ring closure reaction between the two acyclic compounds 1-deoxy-D-xylulose-5-phosphate (DXP) and 3-amino-2-oxopropyl phosphate (1-amino-acetone-3-phosphate or AAP) to form pyridoxine 5'-phosphate (PNP) and inorganic phosphate.</text>
</comment>
<feature type="active site" description="Proton acceptor" evidence="4">
    <location>
        <position position="70"/>
    </location>
</feature>
<keyword evidence="1 4" id="KW-0963">Cytoplasm</keyword>
<feature type="binding site" evidence="4">
    <location>
        <position position="34"/>
    </location>
    <ligand>
        <name>3-amino-2-oxopropyl phosphate</name>
        <dbReference type="ChEBI" id="CHEBI:57279"/>
    </ligand>
</feature>
<dbReference type="PANTHER" id="PTHR30456:SF0">
    <property type="entry name" value="PYRIDOXINE 5'-PHOSPHATE SYNTHASE"/>
    <property type="match status" value="1"/>
</dbReference>
<organism evidence="6 7">
    <name type="scientific">Rhodanobacter fulvus Jip2</name>
    <dbReference type="NCBI Taxonomy" id="1163408"/>
    <lineage>
        <taxon>Bacteria</taxon>
        <taxon>Pseudomonadati</taxon>
        <taxon>Pseudomonadota</taxon>
        <taxon>Gammaproteobacteria</taxon>
        <taxon>Lysobacterales</taxon>
        <taxon>Rhodanobacteraceae</taxon>
        <taxon>Rhodanobacter</taxon>
    </lineage>
</organism>
<comment type="subcellular location">
    <subcellularLocation>
        <location evidence="4">Cytoplasm</location>
    </subcellularLocation>
</comment>
<dbReference type="HAMAP" id="MF_00279">
    <property type="entry name" value="PdxJ"/>
    <property type="match status" value="1"/>
</dbReference>
<keyword evidence="2 4" id="KW-0808">Transferase</keyword>
<dbReference type="SUPFAM" id="SSF63892">
    <property type="entry name" value="Pyridoxine 5'-phosphate synthase"/>
    <property type="match status" value="1"/>
</dbReference>
<dbReference type="NCBIfam" id="NF003626">
    <property type="entry name" value="PRK05265.1-4"/>
    <property type="match status" value="1"/>
</dbReference>
<dbReference type="GO" id="GO:0033856">
    <property type="term" value="F:pyridoxine 5'-phosphate synthase activity"/>
    <property type="evidence" value="ECO:0007669"/>
    <property type="project" value="UniProtKB-UniRule"/>
</dbReference>
<evidence type="ECO:0000256" key="4">
    <source>
        <dbReference type="HAMAP-Rule" id="MF_00279"/>
    </source>
</evidence>
<protein>
    <recommendedName>
        <fullName evidence="4 5">Pyridoxine 5'-phosphate synthase</fullName>
        <shortName evidence="4">PNP synthase</shortName>
        <ecNumber evidence="4 5">2.6.99.2</ecNumber>
    </recommendedName>
</protein>
<keyword evidence="3 4" id="KW-0664">Pyridoxine biosynthesis</keyword>
<feature type="binding site" evidence="4">
    <location>
        <position position="45"/>
    </location>
    <ligand>
        <name>3-amino-2-oxopropyl phosphate</name>
        <dbReference type="ChEBI" id="CHEBI:57279"/>
    </ligand>
</feature>
<evidence type="ECO:0000313" key="7">
    <source>
        <dbReference type="Proteomes" id="UP000004210"/>
    </source>
</evidence>
<dbReference type="STRING" id="1163408.UU9_14285"/>
<reference evidence="6 7" key="1">
    <citation type="journal article" date="2012" name="J. Bacteriol.">
        <title>Genome sequences for six rhodanobacter strains, isolated from soils and the terrestrial subsurface, with variable denitrification capabilities.</title>
        <authorList>
            <person name="Kostka J.E."/>
            <person name="Green S.J."/>
            <person name="Rishishwar L."/>
            <person name="Prakash O."/>
            <person name="Katz L.S."/>
            <person name="Marino-Ramirez L."/>
            <person name="Jordan I.K."/>
            <person name="Munk C."/>
            <person name="Ivanova N."/>
            <person name="Mikhailova N."/>
            <person name="Watson D.B."/>
            <person name="Brown S.D."/>
            <person name="Palumbo A.V."/>
            <person name="Brooks S.C."/>
        </authorList>
    </citation>
    <scope>NUCLEOTIDE SEQUENCE [LARGE SCALE GENOMIC DNA]</scope>
    <source>
        <strain evidence="7">Jip2T</strain>
    </source>
</reference>
<gene>
    <name evidence="4" type="primary">pdxJ</name>
    <name evidence="6" type="ORF">UU9_14285</name>
</gene>
<comment type="caution">
    <text evidence="4">Lacks conserved residue(s) required for the propagation of feature annotation.</text>
</comment>
<proteinExistence type="inferred from homology"/>
<dbReference type="EC" id="2.6.99.2" evidence="4 5"/>
<dbReference type="Pfam" id="PF03740">
    <property type="entry name" value="PdxJ"/>
    <property type="match status" value="1"/>
</dbReference>
<comment type="similarity">
    <text evidence="4">Belongs to the PNP synthase family.</text>
</comment>
<feature type="active site" description="Proton donor" evidence="4">
    <location>
        <position position="229"/>
    </location>
</feature>
<name>I4VL91_9GAMM</name>
<feature type="binding site" evidence="4">
    <location>
        <begin position="252"/>
        <end position="253"/>
    </location>
    <ligand>
        <name>3-amino-2-oxopropyl phosphate</name>
        <dbReference type="ChEBI" id="CHEBI:57279"/>
    </ligand>
</feature>
<dbReference type="AlphaFoldDB" id="I4VL91"/>
<dbReference type="Gene3D" id="3.20.20.70">
    <property type="entry name" value="Aldolase class I"/>
    <property type="match status" value="1"/>
</dbReference>